<proteinExistence type="predicted"/>
<dbReference type="AlphaFoldDB" id="A0A034WD80"/>
<reference evidence="1" key="1">
    <citation type="journal article" date="2014" name="BMC Genomics">
        <title>Characterizing the developmental transcriptome of the oriental fruit fly, Bactrocera dorsalis (Diptera: Tephritidae) through comparative genomic analysis with Drosophila melanogaster utilizing modENCODE datasets.</title>
        <authorList>
            <person name="Geib S.M."/>
            <person name="Calla B."/>
            <person name="Hall B."/>
            <person name="Hou S."/>
            <person name="Manoukis N.C."/>
        </authorList>
    </citation>
    <scope>NUCLEOTIDE SEQUENCE</scope>
    <source>
        <strain evidence="1">Punador</strain>
    </source>
</reference>
<protein>
    <submittedName>
        <fullName evidence="1">Uncharacterized protein</fullName>
    </submittedName>
</protein>
<organism evidence="1">
    <name type="scientific">Bactrocera dorsalis</name>
    <name type="common">Oriental fruit fly</name>
    <name type="synonym">Dacus dorsalis</name>
    <dbReference type="NCBI Taxonomy" id="27457"/>
    <lineage>
        <taxon>Eukaryota</taxon>
        <taxon>Metazoa</taxon>
        <taxon>Ecdysozoa</taxon>
        <taxon>Arthropoda</taxon>
        <taxon>Hexapoda</taxon>
        <taxon>Insecta</taxon>
        <taxon>Pterygota</taxon>
        <taxon>Neoptera</taxon>
        <taxon>Endopterygota</taxon>
        <taxon>Diptera</taxon>
        <taxon>Brachycera</taxon>
        <taxon>Muscomorpha</taxon>
        <taxon>Tephritoidea</taxon>
        <taxon>Tephritidae</taxon>
        <taxon>Bactrocera</taxon>
        <taxon>Bactrocera</taxon>
    </lineage>
</organism>
<sequence length="118" mass="13727">MSVLACVKLSDSPTHKEIDVVITHIQNKYDLSEEKIICNVIDNVRDFIETYHNFSIKSFCPDDHNADLSISHSNAQGLLNQLSKQFKYAMLMLMKWRDFYLKAICHYPMCVGQYGIHR</sequence>
<dbReference type="OrthoDB" id="10057873at2759"/>
<dbReference type="EMBL" id="GAKP01006675">
    <property type="protein sequence ID" value="JAC52277.1"/>
    <property type="molecule type" value="Transcribed_RNA"/>
</dbReference>
<evidence type="ECO:0000313" key="1">
    <source>
        <dbReference type="EMBL" id="JAC52277.1"/>
    </source>
</evidence>
<accession>A0A034WD80</accession>
<name>A0A034WD80_BACDO</name>